<organism evidence="6 7">
    <name type="scientific">Photobacterium galatheae</name>
    <dbReference type="NCBI Taxonomy" id="1654360"/>
    <lineage>
        <taxon>Bacteria</taxon>
        <taxon>Pseudomonadati</taxon>
        <taxon>Pseudomonadota</taxon>
        <taxon>Gammaproteobacteria</taxon>
        <taxon>Vibrionales</taxon>
        <taxon>Vibrionaceae</taxon>
        <taxon>Photobacterium</taxon>
    </lineage>
</organism>
<evidence type="ECO:0000256" key="3">
    <source>
        <dbReference type="ARBA" id="ARBA00023048"/>
    </source>
</evidence>
<dbReference type="InterPro" id="IPR036302">
    <property type="entry name" value="Pyosin/cloacin_T_dom_sf"/>
</dbReference>
<keyword evidence="7" id="KW-1185">Reference proteome</keyword>
<dbReference type="InterPro" id="IPR029117">
    <property type="entry name" value="Ntox17"/>
</dbReference>
<dbReference type="CDD" id="cd00118">
    <property type="entry name" value="LysM"/>
    <property type="match status" value="1"/>
</dbReference>
<dbReference type="AlphaFoldDB" id="A0A066RIY8"/>
<evidence type="ECO:0000256" key="2">
    <source>
        <dbReference type="ARBA" id="ARBA00023022"/>
    </source>
</evidence>
<dbReference type="GO" id="GO:0031640">
    <property type="term" value="P:killing of cells of another organism"/>
    <property type="evidence" value="ECO:0007669"/>
    <property type="project" value="UniProtKB-KW"/>
</dbReference>
<dbReference type="Proteomes" id="UP000027192">
    <property type="component" value="Unassembled WGS sequence"/>
</dbReference>
<evidence type="ECO:0008006" key="8">
    <source>
        <dbReference type="Google" id="ProtNLM"/>
    </source>
</evidence>
<feature type="domain" description="Novel toxin 17" evidence="5">
    <location>
        <begin position="661"/>
        <end position="755"/>
    </location>
</feature>
<accession>A0A066RIY8</accession>
<evidence type="ECO:0000259" key="5">
    <source>
        <dbReference type="Pfam" id="PF15524"/>
    </source>
</evidence>
<evidence type="ECO:0000313" key="6">
    <source>
        <dbReference type="EMBL" id="KDM90415.1"/>
    </source>
</evidence>
<proteinExistence type="predicted"/>
<evidence type="ECO:0000313" key="7">
    <source>
        <dbReference type="Proteomes" id="UP000027192"/>
    </source>
</evidence>
<keyword evidence="2" id="KW-0044">Antibiotic</keyword>
<reference evidence="6 7" key="1">
    <citation type="submission" date="2014-04" db="EMBL/GenBank/DDBJ databases">
        <title>Draft genome sequence of Photobacterium halotolerans S2753: a solonamide, ngercheumicin and holomycin producer.</title>
        <authorList>
            <person name="Machado H.R."/>
            <person name="Gram L."/>
        </authorList>
    </citation>
    <scope>NUCLEOTIDE SEQUENCE [LARGE SCALE GENOMIC DNA]</scope>
    <source>
        <strain evidence="6 7">S2753</strain>
    </source>
</reference>
<evidence type="ECO:0000256" key="1">
    <source>
        <dbReference type="ARBA" id="ARBA00022529"/>
    </source>
</evidence>
<keyword evidence="1" id="KW-0929">Antimicrobial</keyword>
<dbReference type="EMBL" id="JMIB01000032">
    <property type="protein sequence ID" value="KDM90415.1"/>
    <property type="molecule type" value="Genomic_DNA"/>
</dbReference>
<comment type="caution">
    <text evidence="6">The sequence shown here is derived from an EMBL/GenBank/DDBJ whole genome shotgun (WGS) entry which is preliminary data.</text>
</comment>
<dbReference type="Pfam" id="PF15524">
    <property type="entry name" value="Ntox17"/>
    <property type="match status" value="1"/>
</dbReference>
<sequence>MFDISAFYSGGIMSVDDDTVTRKYPKASFPQLGESITCVLPQPVREDPAPVAQFEYSFDLSCSLDALRKHNNCEFFLSKTKEEYRVSNWQEKPVEHGFRLTTPVMVNETKCLYAARACESLGVTEGKPVTVHPKGTDQALEALMAVIPAVEIDGRLGHPSQGYFYHFCNGRLMQEYQILGERRWAFRATHTTHERFRDDYYQGHLSAILLPWKRGGVLVDNQYLVYRRERITRLHLDHLSEDWLLLNGVKIDLNALLDTIKQPALERTAAEGNQQPAPVVKTHTVQRDPVTGERETWPDIAAQYGLNARELLNLNPHYEADPLSLDIGHQLIVQSPDAVDAPKPIRELPPEPPQAFNQALNSHYRYDGPCIEDTIIYPLHGKHLVQDIPVVRIKSVVTPVFAKSCNLPQGSTNAGAAPEPITNFGPFSWFFSSAHANPIGGIIQAQQATQAALSGSAAAGAAGNCSSCSANKDAAVALTRLAGKLDNALDEYRLVASAGVASVFLMPQRIWHNDDTQHTEAELHQLESVQSRIRISLTDPAPGEQYPTVRAWHMNFASIPVLKVDFNQHNQSYSVALEKDGPHLTWLPTETGNPEWQLTPGHEDGFEKEDIHTTPIPDEWFPTVETYPAAEEAHWSDVVLVFPQNSGIAPIYLVYKVAKHTIKGRLKDAQLPTTGKIRFVPKRGYNPSNPLNRGPNKGFIDRFDNEWVKGPSRTEGQAFEWDVQLSKTGRQKLGWAASGKNKSHANISLDGKITH</sequence>
<gene>
    <name evidence="6" type="ORF">EA58_16955</name>
</gene>
<dbReference type="InterPro" id="IPR018392">
    <property type="entry name" value="LysM"/>
</dbReference>
<dbReference type="InterPro" id="IPR016128">
    <property type="entry name" value="Pyosin/cloacin_T_dom"/>
</dbReference>
<dbReference type="GO" id="GO:0042742">
    <property type="term" value="P:defense response to bacterium"/>
    <property type="evidence" value="ECO:0007669"/>
    <property type="project" value="UniProtKB-KW"/>
</dbReference>
<dbReference type="Pfam" id="PF06958">
    <property type="entry name" value="Pyocin_S"/>
    <property type="match status" value="1"/>
</dbReference>
<dbReference type="STRING" id="1654360.EA58_16955"/>
<keyword evidence="3" id="KW-0078">Bacteriocin</keyword>
<dbReference type="CDD" id="cd20709">
    <property type="entry name" value="MIX_V"/>
    <property type="match status" value="1"/>
</dbReference>
<feature type="domain" description="Pyosin/cloacin translocation" evidence="4">
    <location>
        <begin position="520"/>
        <end position="654"/>
    </location>
</feature>
<dbReference type="SUPFAM" id="SSF69369">
    <property type="entry name" value="Cloacin translocation domain"/>
    <property type="match status" value="1"/>
</dbReference>
<name>A0A066RIY8_9GAMM</name>
<protein>
    <recommendedName>
        <fullName evidence="8">LysM domain-containing protein</fullName>
    </recommendedName>
</protein>
<evidence type="ECO:0000259" key="4">
    <source>
        <dbReference type="Pfam" id="PF06958"/>
    </source>
</evidence>